<evidence type="ECO:0000313" key="3">
    <source>
        <dbReference type="Proteomes" id="UP000294650"/>
    </source>
</evidence>
<dbReference type="RefSeq" id="WP_132372436.1">
    <property type="nucleotide sequence ID" value="NZ_SMAN01000018.1"/>
</dbReference>
<keyword evidence="1" id="KW-0472">Membrane</keyword>
<organism evidence="2 3">
    <name type="scientific">Melghiribacillus thermohalophilus</name>
    <dbReference type="NCBI Taxonomy" id="1324956"/>
    <lineage>
        <taxon>Bacteria</taxon>
        <taxon>Bacillati</taxon>
        <taxon>Bacillota</taxon>
        <taxon>Bacilli</taxon>
        <taxon>Bacillales</taxon>
        <taxon>Bacillaceae</taxon>
        <taxon>Melghiribacillus</taxon>
    </lineage>
</organism>
<keyword evidence="1" id="KW-1133">Transmembrane helix</keyword>
<gene>
    <name evidence="2" type="ORF">EDD68_11813</name>
</gene>
<comment type="caution">
    <text evidence="2">The sequence shown here is derived from an EMBL/GenBank/DDBJ whole genome shotgun (WGS) entry which is preliminary data.</text>
</comment>
<evidence type="ECO:0000313" key="2">
    <source>
        <dbReference type="EMBL" id="TCT19330.1"/>
    </source>
</evidence>
<evidence type="ECO:0000256" key="1">
    <source>
        <dbReference type="SAM" id="Phobius"/>
    </source>
</evidence>
<reference evidence="2 3" key="1">
    <citation type="submission" date="2019-03" db="EMBL/GenBank/DDBJ databases">
        <title>Genomic Encyclopedia of Type Strains, Phase IV (KMG-IV): sequencing the most valuable type-strain genomes for metagenomic binning, comparative biology and taxonomic classification.</title>
        <authorList>
            <person name="Goeker M."/>
        </authorList>
    </citation>
    <scope>NUCLEOTIDE SEQUENCE [LARGE SCALE GENOMIC DNA]</scope>
    <source>
        <strain evidence="2 3">DSM 25894</strain>
    </source>
</reference>
<name>A0A4R3MSF5_9BACI</name>
<keyword evidence="3" id="KW-1185">Reference proteome</keyword>
<dbReference type="EMBL" id="SMAN01000018">
    <property type="protein sequence ID" value="TCT19330.1"/>
    <property type="molecule type" value="Genomic_DNA"/>
</dbReference>
<keyword evidence="1" id="KW-0812">Transmembrane</keyword>
<proteinExistence type="predicted"/>
<sequence length="100" mass="10684">MVNTSVHSRVISIISLLTITLSITVILVFLGTSSTMPLVELTATYPWLPNWAITSITWVLNGIATASAVAAILGTFGLAAIASLVVSYARRYGVRYAIAW</sequence>
<feature type="transmembrane region" description="Helical" evidence="1">
    <location>
        <begin position="12"/>
        <end position="36"/>
    </location>
</feature>
<dbReference type="Proteomes" id="UP000294650">
    <property type="component" value="Unassembled WGS sequence"/>
</dbReference>
<accession>A0A4R3MSF5</accession>
<feature type="transmembrane region" description="Helical" evidence="1">
    <location>
        <begin position="56"/>
        <end position="86"/>
    </location>
</feature>
<dbReference type="AlphaFoldDB" id="A0A4R3MSF5"/>
<protein>
    <submittedName>
        <fullName evidence="2">Uncharacterized protein</fullName>
    </submittedName>
</protein>